<comment type="subcellular location">
    <subcellularLocation>
        <location evidence="1">Membrane</location>
    </subcellularLocation>
</comment>
<dbReference type="InterPro" id="IPR017452">
    <property type="entry name" value="GPCR_Rhodpsn_7TM"/>
</dbReference>
<evidence type="ECO:0000256" key="1">
    <source>
        <dbReference type="ARBA" id="ARBA00004370"/>
    </source>
</evidence>
<organism evidence="8 10">
    <name type="scientific">Adineta ricciae</name>
    <name type="common">Rotifer</name>
    <dbReference type="NCBI Taxonomy" id="249248"/>
    <lineage>
        <taxon>Eukaryota</taxon>
        <taxon>Metazoa</taxon>
        <taxon>Spiralia</taxon>
        <taxon>Gnathifera</taxon>
        <taxon>Rotifera</taxon>
        <taxon>Eurotatoria</taxon>
        <taxon>Bdelloidea</taxon>
        <taxon>Adinetida</taxon>
        <taxon>Adinetidae</taxon>
        <taxon>Adineta</taxon>
    </lineage>
</organism>
<gene>
    <name evidence="8" type="ORF">EDS130_LOCUS18769</name>
    <name evidence="7" type="ORF">XAT740_LOCUS9233</name>
</gene>
<feature type="domain" description="G-protein coupled receptors family 1 profile" evidence="6">
    <location>
        <begin position="42"/>
        <end position="296"/>
    </location>
</feature>
<evidence type="ECO:0000259" key="6">
    <source>
        <dbReference type="PROSITE" id="PS50262"/>
    </source>
</evidence>
<keyword evidence="4 5" id="KW-0472">Membrane</keyword>
<dbReference type="AlphaFoldDB" id="A0A814MFR7"/>
<keyword evidence="2 5" id="KW-0812">Transmembrane</keyword>
<proteinExistence type="predicted"/>
<name>A0A814MFR7_ADIRI</name>
<evidence type="ECO:0000256" key="5">
    <source>
        <dbReference type="SAM" id="Phobius"/>
    </source>
</evidence>
<reference evidence="8" key="1">
    <citation type="submission" date="2021-02" db="EMBL/GenBank/DDBJ databases">
        <authorList>
            <person name="Nowell W R."/>
        </authorList>
    </citation>
    <scope>NUCLEOTIDE SEQUENCE</scope>
</reference>
<sequence>MFTVTDNHSITEYIVSSSYPLVPNIILDFVAIAFCSIAICKTCLFIVWILLRRLLTESEHKVLFLLSVNMYASILIFNCFCIDMFISMVKGHFHPNVFQTRYDSLWCRLNAYLSNVFLICSLYSTTFQAFHRCLRIIRYTSPATYQNIHWYLVGIVIQVLLSLLQPLPLILANIYQYNDYHCQVQFTNWSGMIVAAGLVWILPISPTIATYLYTIYFIRCNSLHFTHRQHTRIKRDMTVIRRIVWLIIFIVIFGIPACSTTVVYYLFGYVSWWENYVIWLTFILSFIGVSAAQTFYSPHLHILWSRPSRRVGPTIHGPYRS</sequence>
<evidence type="ECO:0000313" key="9">
    <source>
        <dbReference type="Proteomes" id="UP000663828"/>
    </source>
</evidence>
<dbReference type="Gene3D" id="1.20.1070.10">
    <property type="entry name" value="Rhodopsin 7-helix transmembrane proteins"/>
    <property type="match status" value="1"/>
</dbReference>
<dbReference type="EMBL" id="CAJNOR010000472">
    <property type="protein sequence ID" value="CAF0924654.1"/>
    <property type="molecule type" value="Genomic_DNA"/>
</dbReference>
<evidence type="ECO:0000313" key="8">
    <source>
        <dbReference type="EMBL" id="CAF1077419.1"/>
    </source>
</evidence>
<accession>A0A814MFR7</accession>
<evidence type="ECO:0000313" key="10">
    <source>
        <dbReference type="Proteomes" id="UP000663852"/>
    </source>
</evidence>
<dbReference type="Proteomes" id="UP000663828">
    <property type="component" value="Unassembled WGS sequence"/>
</dbReference>
<feature type="transmembrane region" description="Helical" evidence="5">
    <location>
        <begin position="192"/>
        <end position="218"/>
    </location>
</feature>
<feature type="transmembrane region" description="Helical" evidence="5">
    <location>
        <begin position="25"/>
        <end position="51"/>
    </location>
</feature>
<feature type="transmembrane region" description="Helical" evidence="5">
    <location>
        <begin position="276"/>
        <end position="296"/>
    </location>
</feature>
<feature type="transmembrane region" description="Helical" evidence="5">
    <location>
        <begin position="63"/>
        <end position="89"/>
    </location>
</feature>
<feature type="transmembrane region" description="Helical" evidence="5">
    <location>
        <begin position="239"/>
        <end position="264"/>
    </location>
</feature>
<evidence type="ECO:0000313" key="7">
    <source>
        <dbReference type="EMBL" id="CAF0924654.1"/>
    </source>
</evidence>
<dbReference type="PROSITE" id="PS50262">
    <property type="entry name" value="G_PROTEIN_RECEP_F1_2"/>
    <property type="match status" value="1"/>
</dbReference>
<keyword evidence="9" id="KW-1185">Reference proteome</keyword>
<dbReference type="Proteomes" id="UP000663852">
    <property type="component" value="Unassembled WGS sequence"/>
</dbReference>
<dbReference type="EMBL" id="CAJNOJ010000088">
    <property type="protein sequence ID" value="CAF1077419.1"/>
    <property type="molecule type" value="Genomic_DNA"/>
</dbReference>
<protein>
    <recommendedName>
        <fullName evidence="6">G-protein coupled receptors family 1 profile domain-containing protein</fullName>
    </recommendedName>
</protein>
<evidence type="ECO:0000256" key="4">
    <source>
        <dbReference type="ARBA" id="ARBA00023136"/>
    </source>
</evidence>
<dbReference type="SUPFAM" id="SSF81321">
    <property type="entry name" value="Family A G protein-coupled receptor-like"/>
    <property type="match status" value="1"/>
</dbReference>
<dbReference type="OrthoDB" id="10016729at2759"/>
<dbReference type="GO" id="GO:0016020">
    <property type="term" value="C:membrane"/>
    <property type="evidence" value="ECO:0007669"/>
    <property type="project" value="UniProtKB-SubCell"/>
</dbReference>
<evidence type="ECO:0000256" key="3">
    <source>
        <dbReference type="ARBA" id="ARBA00022989"/>
    </source>
</evidence>
<feature type="transmembrane region" description="Helical" evidence="5">
    <location>
        <begin position="150"/>
        <end position="172"/>
    </location>
</feature>
<keyword evidence="3 5" id="KW-1133">Transmembrane helix</keyword>
<feature type="transmembrane region" description="Helical" evidence="5">
    <location>
        <begin position="109"/>
        <end position="130"/>
    </location>
</feature>
<comment type="caution">
    <text evidence="8">The sequence shown here is derived from an EMBL/GenBank/DDBJ whole genome shotgun (WGS) entry which is preliminary data.</text>
</comment>
<evidence type="ECO:0000256" key="2">
    <source>
        <dbReference type="ARBA" id="ARBA00022692"/>
    </source>
</evidence>